<sequence>MATATIATGLTRLTACEAAHDSYWLGTGGAASSQNTDLVKEGSASRARRIDNTTYGFSFNYYAANGNTTIDLSSTHVWLWFLCLQPGLVASITSGGIRIRISSNTTANTSTYAEWYVGGNENYKGGWKRFVVNTAKTPTATNGSPNLAAATNVGIVATMGDVGGNVANVAIDCIDAGNGIVVYGGTSSDKLTFQNIADADTASTSTPNYGILEKTGDVFNMLGTLQLGESTGTNDTYLDDEDSILIWQERPYYDNTSQVTATADTFNKLSVVGSGTAGQDIDFQCGNKVGTGDTAVGSNGVLFQAEKGSNLTKLTVDLDDANVDYVKLYGCTIRRASQGVTFCNDSTNGPNHELIGTTIDQSGQVDVGRVEVRNCTFSGTTASDYSGSALLWNANIDVKNCSFLANLLTGGPGEDETFTSANVNTTTNIITITGHPFSNNDVVEFSTTTTIPAPLVAGTNYYVVGVSGNDFQVSSTLGGSAVDLTSGGSGTHTVKTVDAHAIKHSTTGTFTHDNLTHTGNDYDIENSAAGTNTATYGADAGTERDGSTNIYSGSIVGAGQSFAGDGGTLSNVTFYLQKTGSPTGNITAKVYAHSGVYGTSSVPTGGALATSETISATTINREWSYANFFFTGESGSPDNNIVLTNGTDYVVTIEYSGGDVSNYISVGTDTSTPGHGGNFSTYNGSVWSAVSGTDALFRLRTGGIVVVNTTNGSNPGLAHNTGSPPGSTTIINSVNLTVRGVSAGTRVAFIANETTARHTLGDIIASGEANSSGIFTYSYNFTVSQGINIISRLVGYLPFKSTDTIDSGGVDVTAVWQIDPISDKIDTSG</sequence>
<dbReference type="Proteomes" id="UP000179221">
    <property type="component" value="Unassembled WGS sequence"/>
</dbReference>
<accession>A0A1F7YIE5</accession>
<comment type="caution">
    <text evidence="1">The sequence shown here is derived from an EMBL/GenBank/DDBJ whole genome shotgun (WGS) entry which is preliminary data.</text>
</comment>
<protein>
    <submittedName>
        <fullName evidence="1">Uncharacterized protein</fullName>
    </submittedName>
</protein>
<gene>
    <name evidence="1" type="ORF">A2628_03725</name>
</gene>
<reference evidence="1 2" key="1">
    <citation type="journal article" date="2016" name="Nat. Commun.">
        <title>Thousands of microbial genomes shed light on interconnected biogeochemical processes in an aquifer system.</title>
        <authorList>
            <person name="Anantharaman K."/>
            <person name="Brown C.T."/>
            <person name="Hug L.A."/>
            <person name="Sharon I."/>
            <person name="Castelle C.J."/>
            <person name="Probst A.J."/>
            <person name="Thomas B.C."/>
            <person name="Singh A."/>
            <person name="Wilkins M.J."/>
            <person name="Karaoz U."/>
            <person name="Brodie E.L."/>
            <person name="Williams K.H."/>
            <person name="Hubbard S.S."/>
            <person name="Banfield J.F."/>
        </authorList>
    </citation>
    <scope>NUCLEOTIDE SEQUENCE [LARGE SCALE GENOMIC DNA]</scope>
</reference>
<evidence type="ECO:0000313" key="2">
    <source>
        <dbReference type="Proteomes" id="UP000179221"/>
    </source>
</evidence>
<proteinExistence type="predicted"/>
<dbReference type="AlphaFoldDB" id="A0A1F7YIE5"/>
<name>A0A1F7YIE5_9BACT</name>
<evidence type="ECO:0000313" key="1">
    <source>
        <dbReference type="EMBL" id="OGM26285.1"/>
    </source>
</evidence>
<dbReference type="EMBL" id="MGGL01000014">
    <property type="protein sequence ID" value="OGM26285.1"/>
    <property type="molecule type" value="Genomic_DNA"/>
</dbReference>
<organism evidence="1 2">
    <name type="scientific">Candidatus Woesebacteria bacterium RIFCSPHIGHO2_01_FULL_40_22</name>
    <dbReference type="NCBI Taxonomy" id="1802499"/>
    <lineage>
        <taxon>Bacteria</taxon>
        <taxon>Candidatus Woeseibacteriota</taxon>
    </lineage>
</organism>